<dbReference type="GO" id="GO:0009307">
    <property type="term" value="P:DNA restriction-modification system"/>
    <property type="evidence" value="ECO:0007669"/>
    <property type="project" value="InterPro"/>
</dbReference>
<name>C9RP75_FIBSS</name>
<dbReference type="GO" id="GO:0003677">
    <property type="term" value="F:DNA binding"/>
    <property type="evidence" value="ECO:0007669"/>
    <property type="project" value="InterPro"/>
</dbReference>
<evidence type="ECO:0000313" key="4">
    <source>
        <dbReference type="Proteomes" id="UP000001497"/>
    </source>
</evidence>
<accession>C9RP75</accession>
<dbReference type="InterPro" id="IPR019070">
    <property type="entry name" value="Restrct_endonuc_II_SinI"/>
</dbReference>
<reference evidence="1 4" key="1">
    <citation type="submission" date="2009-10" db="EMBL/GenBank/DDBJ databases">
        <title>Complete sequence of Fibrobacter succinogenes subsp. succinogenes S85.</title>
        <authorList>
            <consortium name="US DOE Joint Genome Institute"/>
            <person name="Lucas S."/>
            <person name="Copeland A."/>
            <person name="Lapidus A."/>
            <person name="Glavina del Rio T."/>
            <person name="Tice H."/>
            <person name="Bruce D."/>
            <person name="Goodwin L."/>
            <person name="Pitluck S."/>
            <person name="Chertkov O."/>
            <person name="Detter J.C."/>
            <person name="Han C."/>
            <person name="Tapia R."/>
            <person name="Larimer F."/>
            <person name="Land M."/>
            <person name="Hauser L."/>
            <person name="Kyrpides N."/>
            <person name="Mikhailova N."/>
            <person name="Weimer P.J."/>
            <person name="Stevenson D.M."/>
            <person name="Boyum J."/>
            <person name="Brumm P.I."/>
            <person name="Mead D."/>
        </authorList>
    </citation>
    <scope>NUCLEOTIDE SEQUENCE [LARGE SCALE GENOMIC DNA]</scope>
    <source>
        <strain evidence="4">ATCC 19169 / S85</strain>
        <strain evidence="1">S85</strain>
    </source>
</reference>
<evidence type="ECO:0000313" key="3">
    <source>
        <dbReference type="Proteomes" id="UP000000517"/>
    </source>
</evidence>
<reference evidence="3" key="2">
    <citation type="submission" date="2010-08" db="EMBL/GenBank/DDBJ databases">
        <title>Complete sequence of Fibrobacter succinogenes subsp. succinogenes S85.</title>
        <authorList>
            <person name="Durkin A.S."/>
            <person name="Nelson K.E."/>
            <person name="Morrison M."/>
            <person name="Forsberg C.W."/>
            <person name="Wilson D.B."/>
            <person name="Russell J.B."/>
            <person name="Cann I.K.O."/>
            <person name="Mackie R.I."/>
            <person name="White B.A."/>
        </authorList>
    </citation>
    <scope>NUCLEOTIDE SEQUENCE [LARGE SCALE GENOMIC DNA]</scope>
    <source>
        <strain evidence="3">ATCC 19169 / S85</strain>
    </source>
</reference>
<organism evidence="2 3">
    <name type="scientific">Fibrobacter succinogenes (strain ATCC 19169 / S85)</name>
    <dbReference type="NCBI Taxonomy" id="59374"/>
    <lineage>
        <taxon>Bacteria</taxon>
        <taxon>Pseudomonadati</taxon>
        <taxon>Fibrobacterota</taxon>
        <taxon>Fibrobacteria</taxon>
        <taxon>Fibrobacterales</taxon>
        <taxon>Fibrobacteraceae</taxon>
        <taxon>Fibrobacter</taxon>
    </lineage>
</organism>
<dbReference type="Proteomes" id="UP000000517">
    <property type="component" value="Chromosome"/>
</dbReference>
<dbReference type="GO" id="GO:0009036">
    <property type="term" value="F:type II site-specific deoxyribonuclease activity"/>
    <property type="evidence" value="ECO:0007669"/>
    <property type="project" value="InterPro"/>
</dbReference>
<dbReference type="EMBL" id="CP002158">
    <property type="protein sequence ID" value="ADL26476.1"/>
    <property type="molecule type" value="Genomic_DNA"/>
</dbReference>
<dbReference type="eggNOG" id="ENOG502Z856">
    <property type="taxonomic scope" value="Bacteria"/>
</dbReference>
<evidence type="ECO:0000313" key="1">
    <source>
        <dbReference type="EMBL" id="ACX74539.1"/>
    </source>
</evidence>
<dbReference type="REBASE" id="2186">
    <property type="entry name" value="FssI"/>
</dbReference>
<dbReference type="OrthoDB" id="5337216at2"/>
<protein>
    <submittedName>
        <fullName evidence="2">Putative type II restriction endonuclease</fullName>
    </submittedName>
</protein>
<dbReference type="Proteomes" id="UP000001497">
    <property type="component" value="Chromosome"/>
</dbReference>
<dbReference type="KEGG" id="fsc:FSU_1381"/>
<dbReference type="KEGG" id="fsu:Fisuc_0932"/>
<sequence length="234" mass="26499">MNTSEIIELANQYYSEETEESGFKIVTPVWLQQNSNASQADVESFINKFFNAYNHRPSKRISGKMTTVPDKLIDNLIGARIKSFTPNDIALIRFGHRLSMGAENIIGLILEEYIHTKVLKYGWATCWGSCIKAVDLCNKNGDLIQIKNKDNTENSSSDKIRAGTTIQKWYRLSSRTGQTEWGALNTMLGIPASDKLSEEEFIQFARAVVIMNPKCLYVDLAECEAIQKILNYRT</sequence>
<proteinExistence type="predicted"/>
<dbReference type="AlphaFoldDB" id="C9RP75"/>
<keyword evidence="2" id="KW-0255">Endonuclease</keyword>
<dbReference type="Pfam" id="PF09570">
    <property type="entry name" value="RE_SinI"/>
    <property type="match status" value="1"/>
</dbReference>
<keyword evidence="2" id="KW-0378">Hydrolase</keyword>
<dbReference type="EMBL" id="CP001792">
    <property type="protein sequence ID" value="ACX74539.1"/>
    <property type="molecule type" value="Genomic_DNA"/>
</dbReference>
<reference evidence="2" key="3">
    <citation type="submission" date="2010-08" db="EMBL/GenBank/DDBJ databases">
        <authorList>
            <person name="Durkin A.S."/>
            <person name="Nelson K.E."/>
            <person name="Morrison M."/>
            <person name="Forsberg C.W."/>
            <person name="Wilson D.B."/>
            <person name="Russell J.B."/>
            <person name="Cann I.K.O."/>
            <person name="Mackie R.I."/>
            <person name="White B.A."/>
        </authorList>
    </citation>
    <scope>NUCLEOTIDE SEQUENCE</scope>
    <source>
        <strain evidence="2">S85</strain>
    </source>
</reference>
<dbReference type="REBASE" id="22223">
    <property type="entry name" value="Fsu85ORF930P"/>
</dbReference>
<dbReference type="RefSeq" id="WP_014545677.1">
    <property type="nucleotide sequence ID" value="NC_013410.1"/>
</dbReference>
<keyword evidence="4" id="KW-1185">Reference proteome</keyword>
<evidence type="ECO:0000313" key="2">
    <source>
        <dbReference type="EMBL" id="ADL26476.1"/>
    </source>
</evidence>
<dbReference type="HOGENOM" id="CLU_1183619_0_0_0"/>
<gene>
    <name evidence="1" type="ordered locus">Fisuc_0932</name>
    <name evidence="2" type="ordered locus">FSU_1381</name>
</gene>
<keyword evidence="2" id="KW-0540">Nuclease</keyword>